<evidence type="ECO:0000313" key="2">
    <source>
        <dbReference type="EMBL" id="KAL0529036.1"/>
    </source>
</evidence>
<feature type="region of interest" description="Disordered" evidence="1">
    <location>
        <begin position="43"/>
        <end position="129"/>
    </location>
</feature>
<dbReference type="AlphaFoldDB" id="A0AAW3C4H2"/>
<protein>
    <submittedName>
        <fullName evidence="2">Uncharacterized protein</fullName>
    </submittedName>
</protein>
<name>A0AAW3C4H2_9TRYP</name>
<dbReference type="EMBL" id="JBAMZJ010000013">
    <property type="protein sequence ID" value="KAL0529036.1"/>
    <property type="molecule type" value="Genomic_DNA"/>
</dbReference>
<evidence type="ECO:0000313" key="3">
    <source>
        <dbReference type="Proteomes" id="UP001500493"/>
    </source>
</evidence>
<organism evidence="2 3">
    <name type="scientific">Leishmania shawi</name>
    <dbReference type="NCBI Taxonomy" id="5680"/>
    <lineage>
        <taxon>Eukaryota</taxon>
        <taxon>Discoba</taxon>
        <taxon>Euglenozoa</taxon>
        <taxon>Kinetoplastea</taxon>
        <taxon>Metakinetoplastina</taxon>
        <taxon>Trypanosomatida</taxon>
        <taxon>Trypanosomatidae</taxon>
        <taxon>Leishmaniinae</taxon>
        <taxon>Leishmania</taxon>
        <taxon>Leishmania guyanensis species complex</taxon>
    </lineage>
</organism>
<comment type="caution">
    <text evidence="2">The sequence shown here is derived from an EMBL/GenBank/DDBJ whole genome shotgun (WGS) entry which is preliminary data.</text>
</comment>
<sequence length="129" mass="13142">MLALPAHRVRFSFQLVAGHCESEHSDEANTLAKSAMSVAPAPAAWTDGLGHGSPAPGRHPLLPARGRGDATAPAPEQDPEGGQLWSKSCSPPAPVWHRPPNAYAGKGAGGPPDTFPDPTAGGFVLGNPG</sequence>
<dbReference type="Proteomes" id="UP001500493">
    <property type="component" value="Unassembled WGS sequence"/>
</dbReference>
<evidence type="ECO:0000256" key="1">
    <source>
        <dbReference type="SAM" id="MobiDB-lite"/>
    </source>
</evidence>
<gene>
    <name evidence="2" type="ORF">Q4I32_001897</name>
</gene>
<proteinExistence type="predicted"/>
<accession>A0AAW3C4H2</accession>
<reference evidence="2" key="1">
    <citation type="submission" date="2024-02" db="EMBL/GenBank/DDBJ databases">
        <title>FIRST GENOME SEQUENCES OF Leishmania (Viannia) shawi, Leishmania (Viannia) lindenbergi AND Leishmania (Viannia) utingensis.</title>
        <authorList>
            <person name="Resadore F."/>
            <person name="Custodio M.G.F."/>
            <person name="Boite M.C."/>
            <person name="Cupolillo E."/>
            <person name="Ferreira G.E.M."/>
        </authorList>
    </citation>
    <scope>NUCLEOTIDE SEQUENCE</scope>
    <source>
        <strain evidence="2">MHOM/BR/2013/18 LTA MLF</strain>
    </source>
</reference>